<evidence type="ECO:0000313" key="2">
    <source>
        <dbReference type="EMBL" id="SDW18709.1"/>
    </source>
</evidence>
<gene>
    <name evidence="2" type="ORF">SAMN05444411_101240</name>
</gene>
<dbReference type="EMBL" id="FNNJ01000001">
    <property type="protein sequence ID" value="SDW18709.1"/>
    <property type="molecule type" value="Genomic_DNA"/>
</dbReference>
<dbReference type="AlphaFoldDB" id="A0A1H2RJ87"/>
<dbReference type="InterPro" id="IPR038765">
    <property type="entry name" value="Papain-like_cys_pep_sf"/>
</dbReference>
<proteinExistence type="predicted"/>
<evidence type="ECO:0000256" key="1">
    <source>
        <dbReference type="SAM" id="SignalP"/>
    </source>
</evidence>
<accession>A0A1H2RJ87</accession>
<feature type="chain" id="PRO_5011656098" evidence="1">
    <location>
        <begin position="20"/>
        <end position="477"/>
    </location>
</feature>
<dbReference type="OrthoDB" id="195541at2"/>
<reference evidence="2 3" key="1">
    <citation type="submission" date="2016-10" db="EMBL/GenBank/DDBJ databases">
        <authorList>
            <person name="de Groot N.N."/>
        </authorList>
    </citation>
    <scope>NUCLEOTIDE SEQUENCE [LARGE SCALE GENOMIC DNA]</scope>
    <source>
        <strain evidence="2 3">DSM 24956</strain>
    </source>
</reference>
<sequence>MSRVLMVLLFILLVNSTFGQPNEKMLDEISITYKNYSNLIENHYNYQVELINEIDYFNKIEHKNYVLKGLDLKQINSKFSKIINLLQQSITFNNKKNSSQKKNGPNKLSLNEKIMLDLIFIHLRIKAFETYTLQQKMFKKNIKIANLLNEENRIYNRKKNSFKNISKIIISNKYRKSIIKNWLFVSSYDSIILNNKINNYLFKKITSTKYFQEYLKTSEHIKISKKRYTYLIKQKRAFNTKRGFTNFINSLVFGCSKIIGNTAGIIATRKGKLLNKKQFSNAIKTKSKPLDVFLEKTPFRLTDKFIPGYWGHAAIYIGNENQLKELGVWENPLVKKYHQTIKNGACIIEALRSDVALHEFKKFTNIDDFAHLRLKNKIPLAKKREMLIRAFAQIGKKYDFRFDIESSKKIVCTELHYMIFDEVKFNTTKNFGRYTLSADKIAEQALKNKPFKLINLYINGVEVTPNKRQTIYKRLLK</sequence>
<dbReference type="InterPro" id="IPR024453">
    <property type="entry name" value="Peptidase_C92"/>
</dbReference>
<feature type="signal peptide" evidence="1">
    <location>
        <begin position="1"/>
        <end position="19"/>
    </location>
</feature>
<protein>
    <submittedName>
        <fullName evidence="2">Permuted papain-like amidase enzyme, YaeF/YiiX, C92 family</fullName>
    </submittedName>
</protein>
<dbReference type="SUPFAM" id="SSF54001">
    <property type="entry name" value="Cysteine proteinases"/>
    <property type="match status" value="1"/>
</dbReference>
<organism evidence="2 3">
    <name type="scientific">Lutibacter oricola</name>
    <dbReference type="NCBI Taxonomy" id="762486"/>
    <lineage>
        <taxon>Bacteria</taxon>
        <taxon>Pseudomonadati</taxon>
        <taxon>Bacteroidota</taxon>
        <taxon>Flavobacteriia</taxon>
        <taxon>Flavobacteriales</taxon>
        <taxon>Flavobacteriaceae</taxon>
        <taxon>Lutibacter</taxon>
    </lineage>
</organism>
<keyword evidence="3" id="KW-1185">Reference proteome</keyword>
<name>A0A1H2RJ87_9FLAO</name>
<dbReference type="Proteomes" id="UP000199595">
    <property type="component" value="Unassembled WGS sequence"/>
</dbReference>
<dbReference type="Gene3D" id="3.90.1720.10">
    <property type="entry name" value="endopeptidase domain like (from Nostoc punctiforme)"/>
    <property type="match status" value="1"/>
</dbReference>
<evidence type="ECO:0000313" key="3">
    <source>
        <dbReference type="Proteomes" id="UP000199595"/>
    </source>
</evidence>
<dbReference type="RefSeq" id="WP_090118880.1">
    <property type="nucleotide sequence ID" value="NZ_FNNJ01000001.1"/>
</dbReference>
<keyword evidence="1" id="KW-0732">Signal</keyword>
<dbReference type="Pfam" id="PF05708">
    <property type="entry name" value="Peptidase_C92"/>
    <property type="match status" value="1"/>
</dbReference>